<accession>A0A2P2N383</accession>
<dbReference type="AlphaFoldDB" id="A0A2P2N383"/>
<reference evidence="1" key="1">
    <citation type="submission" date="2018-02" db="EMBL/GenBank/DDBJ databases">
        <title>Rhizophora mucronata_Transcriptome.</title>
        <authorList>
            <person name="Meera S.P."/>
            <person name="Sreeshan A."/>
            <person name="Augustine A."/>
        </authorList>
    </citation>
    <scope>NUCLEOTIDE SEQUENCE</scope>
    <source>
        <tissue evidence="1">Leaf</tissue>
    </source>
</reference>
<protein>
    <submittedName>
        <fullName evidence="1">Uncharacterized protein</fullName>
    </submittedName>
</protein>
<sequence>MSGFGYWHARVERLTCVDGFPVATNCPQGHKYLFRLKGKVSWME</sequence>
<name>A0A2P2N383_RHIMU</name>
<organism evidence="1">
    <name type="scientific">Rhizophora mucronata</name>
    <name type="common">Asiatic mangrove</name>
    <dbReference type="NCBI Taxonomy" id="61149"/>
    <lineage>
        <taxon>Eukaryota</taxon>
        <taxon>Viridiplantae</taxon>
        <taxon>Streptophyta</taxon>
        <taxon>Embryophyta</taxon>
        <taxon>Tracheophyta</taxon>
        <taxon>Spermatophyta</taxon>
        <taxon>Magnoliopsida</taxon>
        <taxon>eudicotyledons</taxon>
        <taxon>Gunneridae</taxon>
        <taxon>Pentapetalae</taxon>
        <taxon>rosids</taxon>
        <taxon>fabids</taxon>
        <taxon>Malpighiales</taxon>
        <taxon>Rhizophoraceae</taxon>
        <taxon>Rhizophora</taxon>
    </lineage>
</organism>
<proteinExistence type="predicted"/>
<evidence type="ECO:0000313" key="1">
    <source>
        <dbReference type="EMBL" id="MBX36915.1"/>
    </source>
</evidence>
<dbReference type="EMBL" id="GGEC01056431">
    <property type="protein sequence ID" value="MBX36915.1"/>
    <property type="molecule type" value="Transcribed_RNA"/>
</dbReference>